<sequence length="122" mass="13894">MLLLRCPHILFFLWHSMFVIFGTLAKIVYCIRPPPLAYTSNIQVCANRSIISPSRIARQRNRSGTLRSAGSYAASHYLKSRSRDLYVCKSVGTIQFRAQVSYQHCCSIWSLHPVYLILEAAS</sequence>
<dbReference type="AlphaFoldDB" id="A0A6A6JS75"/>
<evidence type="ECO:0000256" key="1">
    <source>
        <dbReference type="SAM" id="Phobius"/>
    </source>
</evidence>
<accession>A0A6A6JS75</accession>
<reference evidence="2" key="1">
    <citation type="journal article" date="2020" name="Stud. Mycol.">
        <title>101 Dothideomycetes genomes: a test case for predicting lifestyles and emergence of pathogens.</title>
        <authorList>
            <person name="Haridas S."/>
            <person name="Albert R."/>
            <person name="Binder M."/>
            <person name="Bloem J."/>
            <person name="Labutti K."/>
            <person name="Salamov A."/>
            <person name="Andreopoulos B."/>
            <person name="Baker S."/>
            <person name="Barry K."/>
            <person name="Bills G."/>
            <person name="Bluhm B."/>
            <person name="Cannon C."/>
            <person name="Castanera R."/>
            <person name="Culley D."/>
            <person name="Daum C."/>
            <person name="Ezra D."/>
            <person name="Gonzalez J."/>
            <person name="Henrissat B."/>
            <person name="Kuo A."/>
            <person name="Liang C."/>
            <person name="Lipzen A."/>
            <person name="Lutzoni F."/>
            <person name="Magnuson J."/>
            <person name="Mondo S."/>
            <person name="Nolan M."/>
            <person name="Ohm R."/>
            <person name="Pangilinan J."/>
            <person name="Park H.-J."/>
            <person name="Ramirez L."/>
            <person name="Alfaro M."/>
            <person name="Sun H."/>
            <person name="Tritt A."/>
            <person name="Yoshinaga Y."/>
            <person name="Zwiers L.-H."/>
            <person name="Turgeon B."/>
            <person name="Goodwin S."/>
            <person name="Spatafora J."/>
            <person name="Crous P."/>
            <person name="Grigoriev I."/>
        </authorList>
    </citation>
    <scope>NUCLEOTIDE SEQUENCE</scope>
    <source>
        <strain evidence="2">CBS 379.55</strain>
    </source>
</reference>
<dbReference type="Proteomes" id="UP000800097">
    <property type="component" value="Unassembled WGS sequence"/>
</dbReference>
<dbReference type="RefSeq" id="XP_033656989.1">
    <property type="nucleotide sequence ID" value="XM_033793473.1"/>
</dbReference>
<organism evidence="2 3">
    <name type="scientific">Westerdykella ornata</name>
    <dbReference type="NCBI Taxonomy" id="318751"/>
    <lineage>
        <taxon>Eukaryota</taxon>
        <taxon>Fungi</taxon>
        <taxon>Dikarya</taxon>
        <taxon>Ascomycota</taxon>
        <taxon>Pezizomycotina</taxon>
        <taxon>Dothideomycetes</taxon>
        <taxon>Pleosporomycetidae</taxon>
        <taxon>Pleosporales</taxon>
        <taxon>Sporormiaceae</taxon>
        <taxon>Westerdykella</taxon>
    </lineage>
</organism>
<keyword evidence="3" id="KW-1185">Reference proteome</keyword>
<keyword evidence="1" id="KW-0812">Transmembrane</keyword>
<name>A0A6A6JS75_WESOR</name>
<dbReference type="EMBL" id="ML986486">
    <property type="protein sequence ID" value="KAF2279450.1"/>
    <property type="molecule type" value="Genomic_DNA"/>
</dbReference>
<proteinExistence type="predicted"/>
<evidence type="ECO:0000313" key="2">
    <source>
        <dbReference type="EMBL" id="KAF2279450.1"/>
    </source>
</evidence>
<protein>
    <submittedName>
        <fullName evidence="2">Uncharacterized protein</fullName>
    </submittedName>
</protein>
<evidence type="ECO:0000313" key="3">
    <source>
        <dbReference type="Proteomes" id="UP000800097"/>
    </source>
</evidence>
<feature type="transmembrane region" description="Helical" evidence="1">
    <location>
        <begin position="12"/>
        <end position="31"/>
    </location>
</feature>
<dbReference type="GeneID" id="54546648"/>
<gene>
    <name evidence="2" type="ORF">EI97DRAFT_176542</name>
</gene>
<keyword evidence="1" id="KW-0472">Membrane</keyword>
<keyword evidence="1" id="KW-1133">Transmembrane helix</keyword>